<reference evidence="1 2" key="1">
    <citation type="submission" date="2016-05" db="EMBL/GenBank/DDBJ databases">
        <title>Microbial solvent formation.</title>
        <authorList>
            <person name="Poehlein A."/>
            <person name="Montoya Solano J.D."/>
            <person name="Flitsch S."/>
            <person name="Krabben P."/>
            <person name="Duerre P."/>
            <person name="Daniel R."/>
        </authorList>
    </citation>
    <scope>NUCLEOTIDE SEQUENCE [LARGE SCALE GENOMIC DNA]</scope>
    <source>
        <strain evidence="1 2">DSM 2619</strain>
    </source>
</reference>
<dbReference type="Proteomes" id="UP000190890">
    <property type="component" value="Unassembled WGS sequence"/>
</dbReference>
<evidence type="ECO:0000313" key="2">
    <source>
        <dbReference type="Proteomes" id="UP000190890"/>
    </source>
</evidence>
<dbReference type="InterPro" id="IPR023296">
    <property type="entry name" value="Glyco_hydro_beta-prop_sf"/>
</dbReference>
<organism evidence="1 2">
    <name type="scientific">Clostridium puniceum</name>
    <dbReference type="NCBI Taxonomy" id="29367"/>
    <lineage>
        <taxon>Bacteria</taxon>
        <taxon>Bacillati</taxon>
        <taxon>Bacillota</taxon>
        <taxon>Clostridia</taxon>
        <taxon>Eubacteriales</taxon>
        <taxon>Clostridiaceae</taxon>
        <taxon>Clostridium</taxon>
    </lineage>
</organism>
<accession>A0A1S8TGQ9</accession>
<sequence>MVKIAPNNAGCTWAPEAFYDKNSGEYIVFWASKVGTDNYAKQRAYYCKTRDFYIFTEPQI</sequence>
<dbReference type="EMBL" id="LZZM01000163">
    <property type="protein sequence ID" value="OOM76824.1"/>
    <property type="molecule type" value="Genomic_DNA"/>
</dbReference>
<proteinExistence type="predicted"/>
<dbReference type="STRING" id="29367.CLPUN_25240"/>
<dbReference type="RefSeq" id="WP_077847649.1">
    <property type="nucleotide sequence ID" value="NZ_LZZM01000163.1"/>
</dbReference>
<keyword evidence="2" id="KW-1185">Reference proteome</keyword>
<gene>
    <name evidence="1" type="ORF">CLPUN_25240</name>
</gene>
<dbReference type="AlphaFoldDB" id="A0A1S8TGQ9"/>
<evidence type="ECO:0008006" key="3">
    <source>
        <dbReference type="Google" id="ProtNLM"/>
    </source>
</evidence>
<name>A0A1S8TGQ9_9CLOT</name>
<evidence type="ECO:0000313" key="1">
    <source>
        <dbReference type="EMBL" id="OOM76824.1"/>
    </source>
</evidence>
<comment type="caution">
    <text evidence="1">The sequence shown here is derived from an EMBL/GenBank/DDBJ whole genome shotgun (WGS) entry which is preliminary data.</text>
</comment>
<protein>
    <recommendedName>
        <fullName evidence="3">Glycosyl hydrolases family 43</fullName>
    </recommendedName>
</protein>
<dbReference type="OrthoDB" id="9758923at2"/>
<dbReference type="SUPFAM" id="SSF75005">
    <property type="entry name" value="Arabinanase/levansucrase/invertase"/>
    <property type="match status" value="1"/>
</dbReference>